<dbReference type="InterPro" id="IPR011659">
    <property type="entry name" value="WD40"/>
</dbReference>
<dbReference type="Proteomes" id="UP000808349">
    <property type="component" value="Unassembled WGS sequence"/>
</dbReference>
<feature type="repeat" description="TPR" evidence="1">
    <location>
        <begin position="91"/>
        <end position="124"/>
    </location>
</feature>
<dbReference type="GO" id="GO:0042834">
    <property type="term" value="F:peptidoglycan binding"/>
    <property type="evidence" value="ECO:0007669"/>
    <property type="project" value="InterPro"/>
</dbReference>
<dbReference type="EMBL" id="JADKFW010000021">
    <property type="protein sequence ID" value="MBK9719577.1"/>
    <property type="molecule type" value="Genomic_DNA"/>
</dbReference>
<reference evidence="3 4" key="1">
    <citation type="submission" date="2020-10" db="EMBL/GenBank/DDBJ databases">
        <title>Connecting structure to function with the recovery of over 1000 high-quality activated sludge metagenome-assembled genomes encoding full-length rRNA genes using long-read sequencing.</title>
        <authorList>
            <person name="Singleton C.M."/>
            <person name="Petriglieri F."/>
            <person name="Kristensen J.M."/>
            <person name="Kirkegaard R.H."/>
            <person name="Michaelsen T.Y."/>
            <person name="Andersen M.H."/>
            <person name="Karst S.M."/>
            <person name="Dueholm M.S."/>
            <person name="Nielsen P.H."/>
            <person name="Albertsen M."/>
        </authorList>
    </citation>
    <scope>NUCLEOTIDE SEQUENCE [LARGE SCALE GENOMIC DNA]</scope>
    <source>
        <strain evidence="3">Ribe_18-Q3-R11-54_BAT3C.373</strain>
    </source>
</reference>
<organism evidence="3 4">
    <name type="scientific">Candidatus Defluviibacterium haderslevense</name>
    <dbReference type="NCBI Taxonomy" id="2981993"/>
    <lineage>
        <taxon>Bacteria</taxon>
        <taxon>Pseudomonadati</taxon>
        <taxon>Bacteroidota</taxon>
        <taxon>Saprospiria</taxon>
        <taxon>Saprospirales</taxon>
        <taxon>Saprospiraceae</taxon>
        <taxon>Candidatus Defluviibacterium</taxon>
    </lineage>
</organism>
<dbReference type="SUPFAM" id="SSF82171">
    <property type="entry name" value="DPP6 N-terminal domain-like"/>
    <property type="match status" value="1"/>
</dbReference>
<protein>
    <submittedName>
        <fullName evidence="3">Tetratricopeptide repeat protein</fullName>
    </submittedName>
</protein>
<keyword evidence="2" id="KW-0732">Signal</keyword>
<feature type="repeat" description="TPR" evidence="1">
    <location>
        <begin position="23"/>
        <end position="56"/>
    </location>
</feature>
<evidence type="ECO:0000313" key="4">
    <source>
        <dbReference type="Proteomes" id="UP000808349"/>
    </source>
</evidence>
<name>A0A9D7XJB0_9BACT</name>
<dbReference type="Gene3D" id="1.25.40.10">
    <property type="entry name" value="Tetratricopeptide repeat domain"/>
    <property type="match status" value="1"/>
</dbReference>
<evidence type="ECO:0000313" key="3">
    <source>
        <dbReference type="EMBL" id="MBK9719577.1"/>
    </source>
</evidence>
<dbReference type="InterPro" id="IPR011990">
    <property type="entry name" value="TPR-like_helical_dom_sf"/>
</dbReference>
<dbReference type="Pfam" id="PF07676">
    <property type="entry name" value="PD40"/>
    <property type="match status" value="2"/>
</dbReference>
<dbReference type="InterPro" id="IPR036680">
    <property type="entry name" value="SPOR-like_sf"/>
</dbReference>
<gene>
    <name evidence="3" type="ORF">IPO85_19080</name>
</gene>
<evidence type="ECO:0000256" key="2">
    <source>
        <dbReference type="SAM" id="SignalP"/>
    </source>
</evidence>
<dbReference type="SUPFAM" id="SSF110997">
    <property type="entry name" value="Sporulation related repeat"/>
    <property type="match status" value="1"/>
</dbReference>
<feature type="chain" id="PRO_5038493350" evidence="2">
    <location>
        <begin position="23"/>
        <end position="647"/>
    </location>
</feature>
<dbReference type="AlphaFoldDB" id="A0A9D7XJB0"/>
<dbReference type="SUPFAM" id="SSF48452">
    <property type="entry name" value="TPR-like"/>
    <property type="match status" value="1"/>
</dbReference>
<accession>A0A9D7XJB0</accession>
<comment type="caution">
    <text evidence="3">The sequence shown here is derived from an EMBL/GenBank/DDBJ whole genome shotgun (WGS) entry which is preliminary data.</text>
</comment>
<keyword evidence="1" id="KW-0802">TPR repeat</keyword>
<dbReference type="Pfam" id="PF14559">
    <property type="entry name" value="TPR_19"/>
    <property type="match status" value="1"/>
</dbReference>
<feature type="signal peptide" evidence="2">
    <location>
        <begin position="1"/>
        <end position="22"/>
    </location>
</feature>
<sequence>MKEIKKLFLFSALAFIFTNLIAQPSDSKLAAKYFESKNYSKAQSSYEAELKLHPNDLDIKHRLAICYTHNNEINRAMSIYQEILNSDKVDPEIYFEYGELLRSQADFAQAKIYFEKYAQTNPAIGQYFAESCDYALEQLTQSKDCSLANLNKDANPNNQVPIVYNNEIYLGKDQLSQAMVKSATVDPITIPQLKKATSNQTSALDEIIKHAVNNKSNVSFSDDGSLVAFTKSNSNSLTELINSSNMTIFFATVDASGNWSNLNAFSQANSNYSFGFPNLSNNGQTLYFASNMPGGMGGYDLYKSEKNAEGIWSEAQNLGSLINTPGNEICPFFKKGDLFFSTDWHHGFGGFDVFRTTNRGIVWSDVENLGTCVNSVKDDYNFILDKNNDGLFTSNRDGSKNAEDIYKTSKVALANSRMDQHPIMNGDIGIKSPFEQVISAPELNQKNGDANVIVFDDPNLKISKKNQTNKLYFIQITALSNSNEQTIERFKKYAKYGDVYKVMDKEVIKIRLGAFNKLNEAITILNTLKKNGIKDAFIVGDFIDNSRMQVIAKANTATVDQKQQLNTDEEGKFKIRVAEYKAPDWFDSSNLKDLGTIENWTKNGWTIIILGSFQTGFDAAATLDKVKARGYKEAYIVIEEGGKLFRQ</sequence>
<dbReference type="InterPro" id="IPR019734">
    <property type="entry name" value="TPR_rpt"/>
</dbReference>
<dbReference type="PROSITE" id="PS50005">
    <property type="entry name" value="TPR"/>
    <property type="match status" value="2"/>
</dbReference>
<proteinExistence type="predicted"/>
<evidence type="ECO:0000256" key="1">
    <source>
        <dbReference type="PROSITE-ProRule" id="PRU00339"/>
    </source>
</evidence>